<comment type="similarity">
    <text evidence="5">Belongs to the SAT4 family.</text>
</comment>
<evidence type="ECO:0000313" key="8">
    <source>
        <dbReference type="EMBL" id="EIW82755.1"/>
    </source>
</evidence>
<dbReference type="Proteomes" id="UP000053558">
    <property type="component" value="Unassembled WGS sequence"/>
</dbReference>
<name>A0A5M3MVL8_CONPW</name>
<feature type="transmembrane region" description="Helical" evidence="6">
    <location>
        <begin position="222"/>
        <end position="241"/>
    </location>
</feature>
<evidence type="ECO:0000256" key="3">
    <source>
        <dbReference type="ARBA" id="ARBA00022989"/>
    </source>
</evidence>
<keyword evidence="4 6" id="KW-0472">Membrane</keyword>
<evidence type="ECO:0000313" key="9">
    <source>
        <dbReference type="Proteomes" id="UP000053558"/>
    </source>
</evidence>
<feature type="transmembrane region" description="Helical" evidence="6">
    <location>
        <begin position="183"/>
        <end position="202"/>
    </location>
</feature>
<dbReference type="RefSeq" id="XP_007766732.1">
    <property type="nucleotide sequence ID" value="XM_007768542.1"/>
</dbReference>
<dbReference type="PANTHER" id="PTHR33048:SF146">
    <property type="entry name" value="INTEGRAL MEMBRANE PROTEIN"/>
    <property type="match status" value="1"/>
</dbReference>
<feature type="transmembrane region" description="Helical" evidence="6">
    <location>
        <begin position="150"/>
        <end position="171"/>
    </location>
</feature>
<evidence type="ECO:0000256" key="5">
    <source>
        <dbReference type="ARBA" id="ARBA00038359"/>
    </source>
</evidence>
<reference evidence="9" key="1">
    <citation type="journal article" date="2012" name="Science">
        <title>The Paleozoic origin of enzymatic lignin decomposition reconstructed from 31 fungal genomes.</title>
        <authorList>
            <person name="Floudas D."/>
            <person name="Binder M."/>
            <person name="Riley R."/>
            <person name="Barry K."/>
            <person name="Blanchette R.A."/>
            <person name="Henrissat B."/>
            <person name="Martinez A.T."/>
            <person name="Otillar R."/>
            <person name="Spatafora J.W."/>
            <person name="Yadav J.S."/>
            <person name="Aerts A."/>
            <person name="Benoit I."/>
            <person name="Boyd A."/>
            <person name="Carlson A."/>
            <person name="Copeland A."/>
            <person name="Coutinho P.M."/>
            <person name="de Vries R.P."/>
            <person name="Ferreira P."/>
            <person name="Findley K."/>
            <person name="Foster B."/>
            <person name="Gaskell J."/>
            <person name="Glotzer D."/>
            <person name="Gorecki P."/>
            <person name="Heitman J."/>
            <person name="Hesse C."/>
            <person name="Hori C."/>
            <person name="Igarashi K."/>
            <person name="Jurgens J.A."/>
            <person name="Kallen N."/>
            <person name="Kersten P."/>
            <person name="Kohler A."/>
            <person name="Kuees U."/>
            <person name="Kumar T.K.A."/>
            <person name="Kuo A."/>
            <person name="LaButti K."/>
            <person name="Larrondo L.F."/>
            <person name="Lindquist E."/>
            <person name="Ling A."/>
            <person name="Lombard V."/>
            <person name="Lucas S."/>
            <person name="Lundell T."/>
            <person name="Martin R."/>
            <person name="McLaughlin D.J."/>
            <person name="Morgenstern I."/>
            <person name="Morin E."/>
            <person name="Murat C."/>
            <person name="Nagy L.G."/>
            <person name="Nolan M."/>
            <person name="Ohm R.A."/>
            <person name="Patyshakuliyeva A."/>
            <person name="Rokas A."/>
            <person name="Ruiz-Duenas F.J."/>
            <person name="Sabat G."/>
            <person name="Salamov A."/>
            <person name="Samejima M."/>
            <person name="Schmutz J."/>
            <person name="Slot J.C."/>
            <person name="St John F."/>
            <person name="Stenlid J."/>
            <person name="Sun H."/>
            <person name="Sun S."/>
            <person name="Syed K."/>
            <person name="Tsang A."/>
            <person name="Wiebenga A."/>
            <person name="Young D."/>
            <person name="Pisabarro A."/>
            <person name="Eastwood D.C."/>
            <person name="Martin F."/>
            <person name="Cullen D."/>
            <person name="Grigoriev I.V."/>
            <person name="Hibbett D.S."/>
        </authorList>
    </citation>
    <scope>NUCLEOTIDE SEQUENCE [LARGE SCALE GENOMIC DNA]</scope>
    <source>
        <strain evidence="9">RWD-64-598 SS2</strain>
    </source>
</reference>
<feature type="transmembrane region" description="Helical" evidence="6">
    <location>
        <begin position="46"/>
        <end position="66"/>
    </location>
</feature>
<feature type="transmembrane region" description="Helical" evidence="6">
    <location>
        <begin position="112"/>
        <end position="130"/>
    </location>
</feature>
<comment type="subcellular location">
    <subcellularLocation>
        <location evidence="1">Membrane</location>
        <topology evidence="1">Multi-pass membrane protein</topology>
    </subcellularLocation>
</comment>
<keyword evidence="3 6" id="KW-1133">Transmembrane helix</keyword>
<dbReference type="KEGG" id="cput:CONPUDRAFT_163835"/>
<evidence type="ECO:0000256" key="4">
    <source>
        <dbReference type="ARBA" id="ARBA00023136"/>
    </source>
</evidence>
<keyword evidence="2 6" id="KW-0812">Transmembrane</keyword>
<comment type="caution">
    <text evidence="8">The sequence shown here is derived from an EMBL/GenBank/DDBJ whole genome shotgun (WGS) entry which is preliminary data.</text>
</comment>
<evidence type="ECO:0000256" key="6">
    <source>
        <dbReference type="SAM" id="Phobius"/>
    </source>
</evidence>
<proteinExistence type="inferred from homology"/>
<evidence type="ECO:0000256" key="1">
    <source>
        <dbReference type="ARBA" id="ARBA00004141"/>
    </source>
</evidence>
<dbReference type="AlphaFoldDB" id="A0A5M3MVL8"/>
<dbReference type="Pfam" id="PF20684">
    <property type="entry name" value="Fung_rhodopsin"/>
    <property type="match status" value="1"/>
</dbReference>
<feature type="domain" description="Rhodopsin" evidence="7">
    <location>
        <begin position="33"/>
        <end position="208"/>
    </location>
</feature>
<feature type="transmembrane region" description="Helical" evidence="6">
    <location>
        <begin position="12"/>
        <end position="34"/>
    </location>
</feature>
<dbReference type="InterPro" id="IPR049326">
    <property type="entry name" value="Rhodopsin_dom_fungi"/>
</dbReference>
<keyword evidence="9" id="KW-1185">Reference proteome</keyword>
<dbReference type="GO" id="GO:0016020">
    <property type="term" value="C:membrane"/>
    <property type="evidence" value="ECO:0007669"/>
    <property type="project" value="UniProtKB-SubCell"/>
</dbReference>
<dbReference type="OrthoDB" id="444631at2759"/>
<sequence length="316" mass="35357">MGDYDFAPPPLSSAYLGAQTGVYALALALTGFRLWIRRGRYWVDDVLALLGTLFCAVCVMCMWLMYLPDAPVADRAFLWLDLIVFVMDVWCTRASILVSVLRVVTNVRFRKLILASLVLFSFFWAISFAAKMWLCRRSASTTCESTRAYSYILMSTDAISSAILVGLPLAMLWNVKLARLPRILILSIFAMGALNAAASILHDAFLDPVTKFSMITAHLQCALDLIACNLLVTMTFLFCVVRSDKASEIYDATTPPRPTMAELFGDSTLTTVDLDSMHFVETQEDYRRSRSTLAWNDAVWNNVSDCVPPRRNSCEA</sequence>
<gene>
    <name evidence="8" type="ORF">CONPUDRAFT_163835</name>
</gene>
<protein>
    <recommendedName>
        <fullName evidence="7">Rhodopsin domain-containing protein</fullName>
    </recommendedName>
</protein>
<dbReference type="PANTHER" id="PTHR33048">
    <property type="entry name" value="PTH11-LIKE INTEGRAL MEMBRANE PROTEIN (AFU_ORTHOLOGUE AFUA_5G11245)"/>
    <property type="match status" value="1"/>
</dbReference>
<feature type="transmembrane region" description="Helical" evidence="6">
    <location>
        <begin position="78"/>
        <end position="100"/>
    </location>
</feature>
<evidence type="ECO:0000256" key="2">
    <source>
        <dbReference type="ARBA" id="ARBA00022692"/>
    </source>
</evidence>
<dbReference type="InterPro" id="IPR052337">
    <property type="entry name" value="SAT4-like"/>
</dbReference>
<evidence type="ECO:0000259" key="7">
    <source>
        <dbReference type="Pfam" id="PF20684"/>
    </source>
</evidence>
<accession>A0A5M3MVL8</accession>
<organism evidence="8 9">
    <name type="scientific">Coniophora puteana (strain RWD-64-598)</name>
    <name type="common">Brown rot fungus</name>
    <dbReference type="NCBI Taxonomy" id="741705"/>
    <lineage>
        <taxon>Eukaryota</taxon>
        <taxon>Fungi</taxon>
        <taxon>Dikarya</taxon>
        <taxon>Basidiomycota</taxon>
        <taxon>Agaricomycotina</taxon>
        <taxon>Agaricomycetes</taxon>
        <taxon>Agaricomycetidae</taxon>
        <taxon>Boletales</taxon>
        <taxon>Coniophorineae</taxon>
        <taxon>Coniophoraceae</taxon>
        <taxon>Coniophora</taxon>
    </lineage>
</organism>
<dbReference type="EMBL" id="JH711576">
    <property type="protein sequence ID" value="EIW82755.1"/>
    <property type="molecule type" value="Genomic_DNA"/>
</dbReference>
<dbReference type="GeneID" id="19205007"/>